<dbReference type="PATRIC" id="fig|1423735.3.peg.548"/>
<dbReference type="InterPro" id="IPR016181">
    <property type="entry name" value="Acyl_CoA_acyltransferase"/>
</dbReference>
<gene>
    <name evidence="1" type="ORF">FC15_GL000525</name>
</gene>
<evidence type="ECO:0008006" key="3">
    <source>
        <dbReference type="Google" id="ProtNLM"/>
    </source>
</evidence>
<dbReference type="EMBL" id="AZFX01000019">
    <property type="protein sequence ID" value="KRM12030.1"/>
    <property type="molecule type" value="Genomic_DNA"/>
</dbReference>
<comment type="caution">
    <text evidence="1">The sequence shown here is derived from an EMBL/GenBank/DDBJ whole genome shotgun (WGS) entry which is preliminary data.</text>
</comment>
<sequence>MTIYFENAVIEQLPKIIEIYNQTIAGRMVTADLAPVTVESRLSWFQDFNPETRPLWVIKREQQVAGWVGLESFYGSPCLSPNG</sequence>
<protein>
    <recommendedName>
        <fullName evidence="3">N-acetyltransferase domain-containing protein</fullName>
    </recommendedName>
</protein>
<evidence type="ECO:0000313" key="1">
    <source>
        <dbReference type="EMBL" id="KRM12030.1"/>
    </source>
</evidence>
<proteinExistence type="predicted"/>
<dbReference type="Proteomes" id="UP000051315">
    <property type="component" value="Unassembled WGS sequence"/>
</dbReference>
<dbReference type="STRING" id="1423735.FC15_GL000525"/>
<organism evidence="1 2">
    <name type="scientific">Lapidilactobacillus concavus DSM 17758</name>
    <dbReference type="NCBI Taxonomy" id="1423735"/>
    <lineage>
        <taxon>Bacteria</taxon>
        <taxon>Bacillati</taxon>
        <taxon>Bacillota</taxon>
        <taxon>Bacilli</taxon>
        <taxon>Lactobacillales</taxon>
        <taxon>Lactobacillaceae</taxon>
        <taxon>Lapidilactobacillus</taxon>
    </lineage>
</organism>
<name>A0A0R1W2K0_9LACO</name>
<dbReference type="SUPFAM" id="SSF55729">
    <property type="entry name" value="Acyl-CoA N-acyltransferases (Nat)"/>
    <property type="match status" value="1"/>
</dbReference>
<reference evidence="1 2" key="1">
    <citation type="journal article" date="2015" name="Genome Announc.">
        <title>Expanding the biotechnology potential of lactobacilli through comparative genomics of 213 strains and associated genera.</title>
        <authorList>
            <person name="Sun Z."/>
            <person name="Harris H.M."/>
            <person name="McCann A."/>
            <person name="Guo C."/>
            <person name="Argimon S."/>
            <person name="Zhang W."/>
            <person name="Yang X."/>
            <person name="Jeffery I.B."/>
            <person name="Cooney J.C."/>
            <person name="Kagawa T.F."/>
            <person name="Liu W."/>
            <person name="Song Y."/>
            <person name="Salvetti E."/>
            <person name="Wrobel A."/>
            <person name="Rasinkangas P."/>
            <person name="Parkhill J."/>
            <person name="Rea M.C."/>
            <person name="O'Sullivan O."/>
            <person name="Ritari J."/>
            <person name="Douillard F.P."/>
            <person name="Paul Ross R."/>
            <person name="Yang R."/>
            <person name="Briner A.E."/>
            <person name="Felis G.E."/>
            <person name="de Vos W.M."/>
            <person name="Barrangou R."/>
            <person name="Klaenhammer T.R."/>
            <person name="Caufield P.W."/>
            <person name="Cui Y."/>
            <person name="Zhang H."/>
            <person name="O'Toole P.W."/>
        </authorList>
    </citation>
    <scope>NUCLEOTIDE SEQUENCE [LARGE SCALE GENOMIC DNA]</scope>
    <source>
        <strain evidence="1 2">DSM 17758</strain>
    </source>
</reference>
<accession>A0A0R1W2K0</accession>
<evidence type="ECO:0000313" key="2">
    <source>
        <dbReference type="Proteomes" id="UP000051315"/>
    </source>
</evidence>
<keyword evidence="2" id="KW-1185">Reference proteome</keyword>
<dbReference type="AlphaFoldDB" id="A0A0R1W2K0"/>
<dbReference type="Gene3D" id="3.40.630.30">
    <property type="match status" value="1"/>
</dbReference>